<dbReference type="AlphaFoldDB" id="A0A3P1C921"/>
<dbReference type="InterPro" id="IPR001357">
    <property type="entry name" value="BRCT_dom"/>
</dbReference>
<gene>
    <name evidence="1" type="ORF">WA04_08790</name>
</gene>
<dbReference type="RefSeq" id="WP_047209054.1">
    <property type="nucleotide sequence ID" value="NZ_LBKL01000084.1"/>
</dbReference>
<name>A0A3P1C921_STRAG</name>
<comment type="caution">
    <text evidence="1">The sequence shown here is derived from an EMBL/GenBank/DDBJ whole genome shotgun (WGS) entry which is preliminary data.</text>
</comment>
<dbReference type="Gene3D" id="3.40.50.10190">
    <property type="entry name" value="BRCT domain"/>
    <property type="match status" value="1"/>
</dbReference>
<protein>
    <submittedName>
        <fullName evidence="1">Uncharacterized protein</fullName>
    </submittedName>
</protein>
<dbReference type="Proteomes" id="UP000035346">
    <property type="component" value="Unassembled WGS sequence"/>
</dbReference>
<dbReference type="Pfam" id="PF00533">
    <property type="entry name" value="BRCT"/>
    <property type="match status" value="1"/>
</dbReference>
<evidence type="ECO:0000313" key="2">
    <source>
        <dbReference type="Proteomes" id="UP000035346"/>
    </source>
</evidence>
<organism evidence="1 2">
    <name type="scientific">Streptococcus agalactiae</name>
    <dbReference type="NCBI Taxonomy" id="1311"/>
    <lineage>
        <taxon>Bacteria</taxon>
        <taxon>Bacillati</taxon>
        <taxon>Bacillota</taxon>
        <taxon>Bacilli</taxon>
        <taxon>Lactobacillales</taxon>
        <taxon>Streptococcaceae</taxon>
        <taxon>Streptococcus</taxon>
    </lineage>
</organism>
<evidence type="ECO:0000313" key="1">
    <source>
        <dbReference type="EMBL" id="KLL36500.1"/>
    </source>
</evidence>
<dbReference type="EMBL" id="LBKL01000084">
    <property type="protein sequence ID" value="KLL36500.1"/>
    <property type="molecule type" value="Genomic_DNA"/>
</dbReference>
<sequence length="94" mass="10526">MELKGKHVVITGSLRPLKRVEAIAYLEAAGAIVQGFVSRQTDILIVGHKQLSLFEPEKESRKLLVAKTLKAQGQAIILVTESQFFDWLRTSHLE</sequence>
<dbReference type="SUPFAM" id="SSF52113">
    <property type="entry name" value="BRCT domain"/>
    <property type="match status" value="1"/>
</dbReference>
<dbReference type="CDD" id="cd17748">
    <property type="entry name" value="BRCT_DNA_ligase_like"/>
    <property type="match status" value="1"/>
</dbReference>
<reference evidence="1 2" key="1">
    <citation type="journal article" date="2015" name="PLoS ONE">
        <title>Genomic analysis reveals the molecular basis for capsule loss in the group B streptococcus population.</title>
        <authorList>
            <consortium name="DEVANI Consortium"/>
            <person name="Rosini R."/>
            <person name="Campisi E."/>
            <person name="De Chiara M."/>
            <person name="Tettelin H."/>
            <person name="Rinaudo D."/>
            <person name="Toniolo C."/>
            <person name="Metruccio M."/>
            <person name="Guidotti S."/>
            <person name="Sorensen U.B."/>
            <person name="Kilian M."/>
            <person name="Ramirez M."/>
            <person name="Janulczyk R."/>
            <person name="Donati C."/>
            <person name="Grandi G."/>
            <person name="Margarit I."/>
        </authorList>
    </citation>
    <scope>NUCLEOTIDE SEQUENCE [LARGE SCALE GENOMIC DNA]</scope>
    <source>
        <strain evidence="1 2">DK-B-USS-215</strain>
    </source>
</reference>
<dbReference type="PROSITE" id="PS50172">
    <property type="entry name" value="BRCT"/>
    <property type="match status" value="1"/>
</dbReference>
<accession>A0A3P1C921</accession>
<dbReference type="InterPro" id="IPR036420">
    <property type="entry name" value="BRCT_dom_sf"/>
</dbReference>
<proteinExistence type="predicted"/>